<name>A0A1I3Z0Z0_9PROT</name>
<proteinExistence type="predicted"/>
<gene>
    <name evidence="2" type="ORF">SAMN02745775_10245</name>
</gene>
<organism evidence="2 3">
    <name type="scientific">Falsiroseomonas stagni DSM 19981</name>
    <dbReference type="NCBI Taxonomy" id="1123062"/>
    <lineage>
        <taxon>Bacteria</taxon>
        <taxon>Pseudomonadati</taxon>
        <taxon>Pseudomonadota</taxon>
        <taxon>Alphaproteobacteria</taxon>
        <taxon>Acetobacterales</taxon>
        <taxon>Roseomonadaceae</taxon>
        <taxon>Falsiroseomonas</taxon>
    </lineage>
</organism>
<keyword evidence="3" id="KW-1185">Reference proteome</keyword>
<reference evidence="2 3" key="1">
    <citation type="submission" date="2016-10" db="EMBL/GenBank/DDBJ databases">
        <authorList>
            <person name="de Groot N.N."/>
        </authorList>
    </citation>
    <scope>NUCLEOTIDE SEQUENCE [LARGE SCALE GENOMIC DNA]</scope>
    <source>
        <strain evidence="2 3">DSM 19981</strain>
    </source>
</reference>
<protein>
    <submittedName>
        <fullName evidence="2">Uncharacterized protein</fullName>
    </submittedName>
</protein>
<dbReference type="STRING" id="1123062.SAMN02745775_10245"/>
<accession>A0A1I3Z0Z0</accession>
<evidence type="ECO:0000313" key="3">
    <source>
        <dbReference type="Proteomes" id="UP000199473"/>
    </source>
</evidence>
<feature type="region of interest" description="Disordered" evidence="1">
    <location>
        <begin position="1"/>
        <end position="26"/>
    </location>
</feature>
<evidence type="ECO:0000256" key="1">
    <source>
        <dbReference type="SAM" id="MobiDB-lite"/>
    </source>
</evidence>
<evidence type="ECO:0000313" key="2">
    <source>
        <dbReference type="EMBL" id="SFK37743.1"/>
    </source>
</evidence>
<sequence length="347" mass="38160">MPDQASPAPVSTAIPPHRGGLPDPRHFDPVIFPGAEAGEVWPPTHFNFHAPWMHEAGLGFERDASGGIAVVRSFAHLRLLVDIETAHQLFDLAPGSRDFRLLRLIPAALRCVERIIPGDPMPGPLLDEEEEVPEEHHLYAATTAMVERLAGQAGEEGQALAEAMRRVPPGPGMFEAAVARCITRFGFPMATVAPLARRLQRLANAHARVLATAAAQPDYAAMEKVVLRTRQPLGADRGWVGGGLLTRAMDGLLPQISRPRRASTAILAAAEEAMRRPLPLEAPTRLILEQDGYRDRLLDISVFWRRLSAAWMTVDPDTTDRREIEALARNTLRRLSLTSLYRAPDEP</sequence>
<dbReference type="Proteomes" id="UP000199473">
    <property type="component" value="Unassembled WGS sequence"/>
</dbReference>
<dbReference type="EMBL" id="FOSQ01000002">
    <property type="protein sequence ID" value="SFK37743.1"/>
    <property type="molecule type" value="Genomic_DNA"/>
</dbReference>
<dbReference type="OrthoDB" id="7249654at2"/>
<dbReference type="RefSeq" id="WP_092957738.1">
    <property type="nucleotide sequence ID" value="NZ_FOSQ01000002.1"/>
</dbReference>
<dbReference type="AlphaFoldDB" id="A0A1I3Z0Z0"/>